<keyword evidence="16" id="KW-1185">Reference proteome</keyword>
<dbReference type="InterPro" id="IPR002110">
    <property type="entry name" value="Ankyrin_rpt"/>
</dbReference>
<dbReference type="FunFam" id="1.10.510.10:FF:000027">
    <property type="entry name" value="Receptor protein-tyrosine kinase"/>
    <property type="match status" value="1"/>
</dbReference>
<evidence type="ECO:0000256" key="12">
    <source>
        <dbReference type="SAM" id="MobiDB-lite"/>
    </source>
</evidence>
<feature type="repeat" description="ANK" evidence="8">
    <location>
        <begin position="318"/>
        <end position="350"/>
    </location>
</feature>
<reference evidence="15 16" key="2">
    <citation type="submission" date="2018-11" db="EMBL/GenBank/DDBJ databases">
        <authorList>
            <consortium name="Pathogen Informatics"/>
        </authorList>
    </citation>
    <scope>NUCLEOTIDE SEQUENCE [LARGE SCALE GENOMIC DNA]</scope>
</reference>
<reference evidence="17" key="1">
    <citation type="submission" date="2016-04" db="UniProtKB">
        <authorList>
            <consortium name="WormBaseParasite"/>
        </authorList>
    </citation>
    <scope>IDENTIFICATION</scope>
</reference>
<dbReference type="InterPro" id="IPR036770">
    <property type="entry name" value="Ankyrin_rpt-contain_sf"/>
</dbReference>
<evidence type="ECO:0000313" key="16">
    <source>
        <dbReference type="Proteomes" id="UP000282613"/>
    </source>
</evidence>
<dbReference type="WBParaSite" id="TASK_0000388901-mRNA-1">
    <property type="protein sequence ID" value="TASK_0000388901-mRNA-1"/>
    <property type="gene ID" value="TASK_0000388901"/>
</dbReference>
<dbReference type="GO" id="GO:0005524">
    <property type="term" value="F:ATP binding"/>
    <property type="evidence" value="ECO:0007669"/>
    <property type="project" value="UniProtKB-UniRule"/>
</dbReference>
<dbReference type="SUPFAM" id="SSF56112">
    <property type="entry name" value="Protein kinase-like (PK-like)"/>
    <property type="match status" value="1"/>
</dbReference>
<feature type="region of interest" description="Disordered" evidence="12">
    <location>
        <begin position="1"/>
        <end position="21"/>
    </location>
</feature>
<feature type="region of interest" description="Disordered" evidence="12">
    <location>
        <begin position="514"/>
        <end position="551"/>
    </location>
</feature>
<evidence type="ECO:0000256" key="11">
    <source>
        <dbReference type="RuleBase" id="RU362096"/>
    </source>
</evidence>
<evidence type="ECO:0000256" key="8">
    <source>
        <dbReference type="PROSITE-ProRule" id="PRU00023"/>
    </source>
</evidence>
<dbReference type="STRING" id="60517.A0A158R7I0"/>
<dbReference type="GO" id="GO:0007165">
    <property type="term" value="P:signal transduction"/>
    <property type="evidence" value="ECO:0007669"/>
    <property type="project" value="UniProtKB-ARBA"/>
</dbReference>
<evidence type="ECO:0000256" key="10">
    <source>
        <dbReference type="PROSITE-ProRule" id="PRU10141"/>
    </source>
</evidence>
<dbReference type="Pfam" id="PF00023">
    <property type="entry name" value="Ank"/>
    <property type="match status" value="2"/>
</dbReference>
<feature type="domain" description="SH2" evidence="13">
    <location>
        <begin position="400"/>
        <end position="500"/>
    </location>
</feature>
<dbReference type="PANTHER" id="PTHR24418">
    <property type="entry name" value="TYROSINE-PROTEIN KINASE"/>
    <property type="match status" value="1"/>
</dbReference>
<dbReference type="EMBL" id="UYRS01018318">
    <property type="protein sequence ID" value="VDK32520.1"/>
    <property type="molecule type" value="Genomic_DNA"/>
</dbReference>
<dbReference type="PRINTS" id="PR00109">
    <property type="entry name" value="TYRKINASE"/>
</dbReference>
<evidence type="ECO:0000256" key="9">
    <source>
        <dbReference type="PROSITE-ProRule" id="PRU00191"/>
    </source>
</evidence>
<evidence type="ECO:0000256" key="7">
    <source>
        <dbReference type="ARBA" id="ARBA00051245"/>
    </source>
</evidence>
<feature type="binding site" evidence="10">
    <location>
        <position position="665"/>
    </location>
    <ligand>
        <name>ATP</name>
        <dbReference type="ChEBI" id="CHEBI:30616"/>
    </ligand>
</feature>
<organism evidence="17">
    <name type="scientific">Taenia asiatica</name>
    <name type="common">Asian tapeworm</name>
    <dbReference type="NCBI Taxonomy" id="60517"/>
    <lineage>
        <taxon>Eukaryota</taxon>
        <taxon>Metazoa</taxon>
        <taxon>Spiralia</taxon>
        <taxon>Lophotrochozoa</taxon>
        <taxon>Platyhelminthes</taxon>
        <taxon>Cestoda</taxon>
        <taxon>Eucestoda</taxon>
        <taxon>Cyclophyllidea</taxon>
        <taxon>Taeniidae</taxon>
        <taxon>Taenia</taxon>
    </lineage>
</organism>
<dbReference type="OrthoDB" id="67310at2759"/>
<comment type="catalytic activity">
    <reaction evidence="7 11">
        <text>L-tyrosyl-[protein] + ATP = O-phospho-L-tyrosyl-[protein] + ADP + H(+)</text>
        <dbReference type="Rhea" id="RHEA:10596"/>
        <dbReference type="Rhea" id="RHEA-COMP:10136"/>
        <dbReference type="Rhea" id="RHEA-COMP:20101"/>
        <dbReference type="ChEBI" id="CHEBI:15378"/>
        <dbReference type="ChEBI" id="CHEBI:30616"/>
        <dbReference type="ChEBI" id="CHEBI:46858"/>
        <dbReference type="ChEBI" id="CHEBI:61978"/>
        <dbReference type="ChEBI" id="CHEBI:456216"/>
        <dbReference type="EC" id="2.7.10.2"/>
    </reaction>
</comment>
<evidence type="ECO:0000256" key="4">
    <source>
        <dbReference type="ARBA" id="ARBA00022777"/>
    </source>
</evidence>
<feature type="compositionally biased region" description="Low complexity" evidence="12">
    <location>
        <begin position="903"/>
        <end position="913"/>
    </location>
</feature>
<keyword evidence="3 10" id="KW-0547">Nucleotide-binding</keyword>
<keyword evidence="6 11" id="KW-0829">Tyrosine-protein kinase</keyword>
<evidence type="ECO:0000259" key="13">
    <source>
        <dbReference type="PROSITE" id="PS50001"/>
    </source>
</evidence>
<dbReference type="InterPro" id="IPR011009">
    <property type="entry name" value="Kinase-like_dom_sf"/>
</dbReference>
<dbReference type="SMART" id="SM00252">
    <property type="entry name" value="SH2"/>
    <property type="match status" value="2"/>
</dbReference>
<dbReference type="PROSITE" id="PS00109">
    <property type="entry name" value="PROTEIN_KINASE_TYR"/>
    <property type="match status" value="1"/>
</dbReference>
<dbReference type="Pfam" id="PF07714">
    <property type="entry name" value="PK_Tyr_Ser-Thr"/>
    <property type="match status" value="1"/>
</dbReference>
<dbReference type="SUPFAM" id="SSF55550">
    <property type="entry name" value="SH2 domain"/>
    <property type="match status" value="2"/>
</dbReference>
<feature type="region of interest" description="Disordered" evidence="12">
    <location>
        <begin position="903"/>
        <end position="924"/>
    </location>
</feature>
<feature type="compositionally biased region" description="Low complexity" evidence="12">
    <location>
        <begin position="576"/>
        <end position="594"/>
    </location>
</feature>
<dbReference type="InterPro" id="IPR000980">
    <property type="entry name" value="SH2"/>
</dbReference>
<feature type="compositionally biased region" description="Polar residues" evidence="12">
    <location>
        <begin position="7"/>
        <end position="18"/>
    </location>
</feature>
<dbReference type="GO" id="GO:0004715">
    <property type="term" value="F:non-membrane spanning protein tyrosine kinase activity"/>
    <property type="evidence" value="ECO:0007669"/>
    <property type="project" value="UniProtKB-EC"/>
</dbReference>
<evidence type="ECO:0000256" key="6">
    <source>
        <dbReference type="ARBA" id="ARBA00023137"/>
    </source>
</evidence>
<evidence type="ECO:0000256" key="5">
    <source>
        <dbReference type="ARBA" id="ARBA00022840"/>
    </source>
</evidence>
<dbReference type="GO" id="GO:0071944">
    <property type="term" value="C:cell periphery"/>
    <property type="evidence" value="ECO:0007669"/>
    <property type="project" value="UniProtKB-ARBA"/>
</dbReference>
<dbReference type="Gene3D" id="1.10.510.10">
    <property type="entry name" value="Transferase(Phosphotransferase) domain 1"/>
    <property type="match status" value="1"/>
</dbReference>
<dbReference type="InterPro" id="IPR001245">
    <property type="entry name" value="Ser-Thr/Tyr_kinase_cat_dom"/>
</dbReference>
<dbReference type="Proteomes" id="UP000282613">
    <property type="component" value="Unassembled WGS sequence"/>
</dbReference>
<sequence length="924" mass="100769">MLHPHTGFSNQTPNSNSREIGGRIIHRPIPVGAFSSRPPGGLPSYNVPPKVSGQVDGTPISHWFHGNISREDTECLLKHSGVNGTFLIRYSTSTQKYVLSVIYNQQLYHYPIEELLDGFYQVNGTNAKYLGIDLLVSEFRRANNCIVCSLGKPILGAKPPPHITVYGSTNELHHAVRKGNLKGVRDLLNRVASTNVSINEYVNEKSADSGATPLIEAAKTGSNDIVRVRFSFAAGPEVEHLSLHTKTSKCCKGVQLNFTLFACAAPSQLLLDHGAQVNLRDCGGFTALHRACQKSFAHVAETLLRLGRANPQIKCPFSGNTALHEAAMLGHADCVNCLLEFHAAPWARNAELEMPFELALRFGFAELANALAGYQPVPPLTSQLITSLPPFIGVSAQSDWFHPSLSKGETERVFASSSAMQDGAFLVRRSSQSERKFVLVLYYQRQSLKYQIEVVDFSFHLDTKEAYFIDKGPFHLSLEHFIEHYSRFADGIPTRLRYAVAPTGRVLNMERLLSSSGSSSSSSTPSSGRELVKVVSGNDRNSSGGEAWALAPAPSGHRGAPLVMQGHAFVSGRPKSQSASKRNSSSSSGMSSSSAVVAGGATGFPSAPPSALGLGGSAGPSGTELRLIPSDAVILLCRLGEGEFGEVYCGKLHLENGTAQDVAVKVLVQPCQRLDFLKEASIMMRLSHENIITIYGVCENKRLMMILELAELGSLLDFMLDYPERCQLPELYNWAMQIASGMSYLESAGFVHRDLACRNVLLASQSCAKISDFGLSRAVGVESDYYKATQRGKWPVKWYAPESIYYKTFSTASDVWSFGVCLWEMFSLGEHPYAEQDSFEVLRQLEEGVRLPRPRLASDEVYGVMLDCWAYAPEARPKFAHLLAIFRHLATNVYENVAAPSQQTTTTAAPASSKTNGAAGGVHM</sequence>
<proteinExistence type="inferred from homology"/>
<dbReference type="InterPro" id="IPR000719">
    <property type="entry name" value="Prot_kinase_dom"/>
</dbReference>
<comment type="similarity">
    <text evidence="11">Belongs to the protein kinase superfamily. Tyr protein kinase family.</text>
</comment>
<feature type="compositionally biased region" description="Low complexity" evidence="12">
    <location>
        <begin position="514"/>
        <end position="527"/>
    </location>
</feature>
<keyword evidence="9" id="KW-0727">SH2 domain</keyword>
<dbReference type="SUPFAM" id="SSF48403">
    <property type="entry name" value="Ankyrin repeat"/>
    <property type="match status" value="1"/>
</dbReference>
<dbReference type="SMART" id="SM00219">
    <property type="entry name" value="TyrKc"/>
    <property type="match status" value="1"/>
</dbReference>
<dbReference type="AlphaFoldDB" id="A0A158R7I0"/>
<evidence type="ECO:0000256" key="1">
    <source>
        <dbReference type="ARBA" id="ARBA00022553"/>
    </source>
</evidence>
<name>A0A158R7I0_TAEAS</name>
<feature type="domain" description="SH2" evidence="13">
    <location>
        <begin position="63"/>
        <end position="154"/>
    </location>
</feature>
<dbReference type="Pfam" id="PF00017">
    <property type="entry name" value="SH2"/>
    <property type="match status" value="2"/>
</dbReference>
<keyword evidence="5 10" id="KW-0067">ATP-binding</keyword>
<dbReference type="Gene3D" id="3.30.505.10">
    <property type="entry name" value="SH2 domain"/>
    <property type="match status" value="2"/>
</dbReference>
<evidence type="ECO:0000256" key="3">
    <source>
        <dbReference type="ARBA" id="ARBA00022741"/>
    </source>
</evidence>
<dbReference type="PROSITE" id="PS00107">
    <property type="entry name" value="PROTEIN_KINASE_ATP"/>
    <property type="match status" value="1"/>
</dbReference>
<feature type="region of interest" description="Disordered" evidence="12">
    <location>
        <begin position="571"/>
        <end position="597"/>
    </location>
</feature>
<accession>A0A158R7I0</accession>
<dbReference type="InterPro" id="IPR017441">
    <property type="entry name" value="Protein_kinase_ATP_BS"/>
</dbReference>
<protein>
    <recommendedName>
        <fullName evidence="11">Tyrosine-protein kinase</fullName>
        <ecNumber evidence="11">2.7.10.2</ecNumber>
    </recommendedName>
</protein>
<dbReference type="InterPro" id="IPR020635">
    <property type="entry name" value="Tyr_kinase_cat_dom"/>
</dbReference>
<gene>
    <name evidence="15" type="ORF">TASK_LOCUS3890</name>
</gene>
<dbReference type="InterPro" id="IPR008266">
    <property type="entry name" value="Tyr_kinase_AS"/>
</dbReference>
<dbReference type="PROSITE" id="PS50011">
    <property type="entry name" value="PROTEIN_KINASE_DOM"/>
    <property type="match status" value="1"/>
</dbReference>
<dbReference type="Gene3D" id="1.25.40.20">
    <property type="entry name" value="Ankyrin repeat-containing domain"/>
    <property type="match status" value="1"/>
</dbReference>
<dbReference type="PROSITE" id="PS50001">
    <property type="entry name" value="SH2"/>
    <property type="match status" value="2"/>
</dbReference>
<keyword evidence="4 11" id="KW-0418">Kinase</keyword>
<keyword evidence="1" id="KW-0597">Phosphoprotein</keyword>
<dbReference type="SMART" id="SM00248">
    <property type="entry name" value="ANK"/>
    <property type="match status" value="4"/>
</dbReference>
<dbReference type="InterPro" id="IPR050198">
    <property type="entry name" value="Non-receptor_tyrosine_kinases"/>
</dbReference>
<keyword evidence="8" id="KW-0040">ANK repeat</keyword>
<feature type="domain" description="Protein kinase" evidence="14">
    <location>
        <begin position="633"/>
        <end position="891"/>
    </location>
</feature>
<dbReference type="PROSITE" id="PS50088">
    <property type="entry name" value="ANK_REPEAT"/>
    <property type="match status" value="1"/>
</dbReference>
<evidence type="ECO:0000256" key="2">
    <source>
        <dbReference type="ARBA" id="ARBA00022679"/>
    </source>
</evidence>
<evidence type="ECO:0000259" key="14">
    <source>
        <dbReference type="PROSITE" id="PS50011"/>
    </source>
</evidence>
<keyword evidence="2 11" id="KW-0808">Transferase</keyword>
<dbReference type="PROSITE" id="PS50297">
    <property type="entry name" value="ANK_REP_REGION"/>
    <property type="match status" value="1"/>
</dbReference>
<evidence type="ECO:0000313" key="15">
    <source>
        <dbReference type="EMBL" id="VDK32520.1"/>
    </source>
</evidence>
<dbReference type="InterPro" id="IPR036860">
    <property type="entry name" value="SH2_dom_sf"/>
</dbReference>
<evidence type="ECO:0000313" key="17">
    <source>
        <dbReference type="WBParaSite" id="TASK_0000388901-mRNA-1"/>
    </source>
</evidence>
<dbReference type="EC" id="2.7.10.2" evidence="11"/>